<name>A0ABD1ZKI3_9MARC</name>
<gene>
    <name evidence="2" type="ORF">R1flu_019583</name>
</gene>
<dbReference type="EMBL" id="JBHFFA010000001">
    <property type="protein sequence ID" value="KAL2651455.1"/>
    <property type="molecule type" value="Genomic_DNA"/>
</dbReference>
<evidence type="ECO:0000313" key="3">
    <source>
        <dbReference type="Proteomes" id="UP001605036"/>
    </source>
</evidence>
<keyword evidence="3" id="KW-1185">Reference proteome</keyword>
<sequence>MAAKEEILVTLEMIPNEDGGPFAAVVEDKPDQRGTERKQDTLKTPVDRPKSRRKIKTTKKLCELIELSDESQEVKRKEVSNLAEDTSPAPKADEIEKFLLANGW</sequence>
<reference evidence="2 3" key="1">
    <citation type="submission" date="2024-09" db="EMBL/GenBank/DDBJ databases">
        <title>Chromosome-scale assembly of Riccia fluitans.</title>
        <authorList>
            <person name="Paukszto L."/>
            <person name="Sawicki J."/>
            <person name="Karawczyk K."/>
            <person name="Piernik-Szablinska J."/>
            <person name="Szczecinska M."/>
            <person name="Mazdziarz M."/>
        </authorList>
    </citation>
    <scope>NUCLEOTIDE SEQUENCE [LARGE SCALE GENOMIC DNA]</scope>
    <source>
        <strain evidence="2">Rf_01</strain>
        <tissue evidence="2">Aerial parts of the thallus</tissue>
    </source>
</reference>
<comment type="caution">
    <text evidence="2">The sequence shown here is derived from an EMBL/GenBank/DDBJ whole genome shotgun (WGS) entry which is preliminary data.</text>
</comment>
<organism evidence="2 3">
    <name type="scientific">Riccia fluitans</name>
    <dbReference type="NCBI Taxonomy" id="41844"/>
    <lineage>
        <taxon>Eukaryota</taxon>
        <taxon>Viridiplantae</taxon>
        <taxon>Streptophyta</taxon>
        <taxon>Embryophyta</taxon>
        <taxon>Marchantiophyta</taxon>
        <taxon>Marchantiopsida</taxon>
        <taxon>Marchantiidae</taxon>
        <taxon>Marchantiales</taxon>
        <taxon>Ricciaceae</taxon>
        <taxon>Riccia</taxon>
    </lineage>
</organism>
<dbReference type="Proteomes" id="UP001605036">
    <property type="component" value="Unassembled WGS sequence"/>
</dbReference>
<protein>
    <submittedName>
        <fullName evidence="2">Uncharacterized protein</fullName>
    </submittedName>
</protein>
<feature type="compositionally biased region" description="Basic and acidic residues" evidence="1">
    <location>
        <begin position="26"/>
        <end position="49"/>
    </location>
</feature>
<proteinExistence type="predicted"/>
<dbReference type="AlphaFoldDB" id="A0ABD1ZKI3"/>
<evidence type="ECO:0000256" key="1">
    <source>
        <dbReference type="SAM" id="MobiDB-lite"/>
    </source>
</evidence>
<accession>A0ABD1ZKI3</accession>
<feature type="region of interest" description="Disordered" evidence="1">
    <location>
        <begin position="18"/>
        <end position="53"/>
    </location>
</feature>
<evidence type="ECO:0000313" key="2">
    <source>
        <dbReference type="EMBL" id="KAL2651455.1"/>
    </source>
</evidence>